<keyword evidence="3" id="KW-1185">Reference proteome</keyword>
<accession>A0ABQ7FIU8</accession>
<name>A0ABQ7FIU8_9ACTN</name>
<evidence type="ECO:0000259" key="1">
    <source>
        <dbReference type="Pfam" id="PF20613"/>
    </source>
</evidence>
<proteinExistence type="predicted"/>
<organism evidence="2 3">
    <name type="scientific">Streptomyces lycii</name>
    <dbReference type="NCBI Taxonomy" id="2654337"/>
    <lineage>
        <taxon>Bacteria</taxon>
        <taxon>Bacillati</taxon>
        <taxon>Actinomycetota</taxon>
        <taxon>Actinomycetes</taxon>
        <taxon>Kitasatosporales</taxon>
        <taxon>Streptomycetaceae</taxon>
        <taxon>Streptomyces</taxon>
    </lineage>
</organism>
<protein>
    <recommendedName>
        <fullName evidence="1">HipA-like kinase domain-containing protein</fullName>
    </recommendedName>
</protein>
<dbReference type="Pfam" id="PF20613">
    <property type="entry name" value="HipA_2"/>
    <property type="match status" value="1"/>
</dbReference>
<sequence>MLTNVTATRYIEPLRVGGSVPGVTEADDLGTYVVKFTGAAQGRKALVAEVVTGELARRLGLRVPRLVGVRFDPAVAAGEPDPEIQHLLRASAGLNLGMDLLPGARDWAPGDPLPGPAEAGRVVWFDALTGNVDRTWTNPNLMLWHGRLWLIDHGAALVFHHRWPQAAAAVGKRYDMSGHALAAAAPDVTAADAALAPLVTEELLREVTALVPDAWLADEPGFDSPGQLREAYAGHLAERAARSAEWLPRDFAGPEELRRAEAARAAAARAGRPSWLQHLPG</sequence>
<dbReference type="InterPro" id="IPR046748">
    <property type="entry name" value="HipA_2"/>
</dbReference>
<gene>
    <name evidence="2" type="ORF">GCU69_12915</name>
</gene>
<comment type="caution">
    <text evidence="2">The sequence shown here is derived from an EMBL/GenBank/DDBJ whole genome shotgun (WGS) entry which is preliminary data.</text>
</comment>
<evidence type="ECO:0000313" key="2">
    <source>
        <dbReference type="EMBL" id="KAF4408595.1"/>
    </source>
</evidence>
<dbReference type="Proteomes" id="UP000621266">
    <property type="component" value="Unassembled WGS sequence"/>
</dbReference>
<dbReference type="RefSeq" id="WP_156206082.1">
    <property type="nucleotide sequence ID" value="NZ_WHPN01000268.1"/>
</dbReference>
<reference evidence="2 3" key="1">
    <citation type="submission" date="2019-10" db="EMBL/GenBank/DDBJ databases">
        <title>Streptomyces tenebrisbrunneis sp.nov., an endogenous actinomycete isolated from of Lycium ruthenicum.</title>
        <authorList>
            <person name="Ma L."/>
        </authorList>
    </citation>
    <scope>NUCLEOTIDE SEQUENCE [LARGE SCALE GENOMIC DNA]</scope>
    <source>
        <strain evidence="2 3">TRM 66187</strain>
    </source>
</reference>
<evidence type="ECO:0000313" key="3">
    <source>
        <dbReference type="Proteomes" id="UP000621266"/>
    </source>
</evidence>
<dbReference type="EMBL" id="WHPN01000268">
    <property type="protein sequence ID" value="KAF4408595.1"/>
    <property type="molecule type" value="Genomic_DNA"/>
</dbReference>
<feature type="domain" description="HipA-like kinase" evidence="1">
    <location>
        <begin position="14"/>
        <end position="222"/>
    </location>
</feature>